<dbReference type="SUPFAM" id="SSF54593">
    <property type="entry name" value="Glyoxalase/Bleomycin resistance protein/Dihydroxybiphenyl dioxygenase"/>
    <property type="match status" value="1"/>
</dbReference>
<organism evidence="2 3">
    <name type="scientific">Pseudochryseolinea flava</name>
    <dbReference type="NCBI Taxonomy" id="2059302"/>
    <lineage>
        <taxon>Bacteria</taxon>
        <taxon>Pseudomonadati</taxon>
        <taxon>Bacteroidota</taxon>
        <taxon>Cytophagia</taxon>
        <taxon>Cytophagales</taxon>
        <taxon>Fulvivirgaceae</taxon>
        <taxon>Pseudochryseolinea</taxon>
    </lineage>
</organism>
<dbReference type="InterPro" id="IPR004360">
    <property type="entry name" value="Glyas_Fos-R_dOase_dom"/>
</dbReference>
<evidence type="ECO:0000313" key="3">
    <source>
        <dbReference type="Proteomes" id="UP000251889"/>
    </source>
</evidence>
<proteinExistence type="predicted"/>
<keyword evidence="3" id="KW-1185">Reference proteome</keyword>
<dbReference type="EMBL" id="QMFY01000001">
    <property type="protein sequence ID" value="RAW03528.1"/>
    <property type="molecule type" value="Genomic_DNA"/>
</dbReference>
<dbReference type="Gene3D" id="3.30.720.110">
    <property type="match status" value="1"/>
</dbReference>
<dbReference type="Proteomes" id="UP000251889">
    <property type="component" value="Unassembled WGS sequence"/>
</dbReference>
<accession>A0A364YD17</accession>
<evidence type="ECO:0000313" key="2">
    <source>
        <dbReference type="EMBL" id="RAW03528.1"/>
    </source>
</evidence>
<reference evidence="2 3" key="1">
    <citation type="submission" date="2018-06" db="EMBL/GenBank/DDBJ databases">
        <title>Chryseolinea flavus sp. nov., a member of the phylum Bacteroidetes isolated from soil.</title>
        <authorList>
            <person name="Li Y."/>
            <person name="Wang J."/>
        </authorList>
    </citation>
    <scope>NUCLEOTIDE SEQUENCE [LARGE SCALE GENOMIC DNA]</scope>
    <source>
        <strain evidence="2 3">SDU1-6</strain>
    </source>
</reference>
<dbReference type="OrthoDB" id="9795306at2"/>
<name>A0A364YD17_9BACT</name>
<dbReference type="InterPro" id="IPR029068">
    <property type="entry name" value="Glyas_Bleomycin-R_OHBP_Dase"/>
</dbReference>
<dbReference type="PROSITE" id="PS51819">
    <property type="entry name" value="VOC"/>
    <property type="match status" value="1"/>
</dbReference>
<feature type="domain" description="VOC" evidence="1">
    <location>
        <begin position="6"/>
        <end position="121"/>
    </location>
</feature>
<dbReference type="RefSeq" id="WP_112745744.1">
    <property type="nucleotide sequence ID" value="NZ_QMFY01000001.1"/>
</dbReference>
<comment type="caution">
    <text evidence="2">The sequence shown here is derived from an EMBL/GenBank/DDBJ whole genome shotgun (WGS) entry which is preliminary data.</text>
</comment>
<dbReference type="AlphaFoldDB" id="A0A364YD17"/>
<dbReference type="InterPro" id="IPR037523">
    <property type="entry name" value="VOC_core"/>
</dbReference>
<dbReference type="Pfam" id="PF00903">
    <property type="entry name" value="Glyoxalase"/>
    <property type="match status" value="1"/>
</dbReference>
<dbReference type="Gene3D" id="3.30.720.120">
    <property type="match status" value="1"/>
</dbReference>
<evidence type="ECO:0000259" key="1">
    <source>
        <dbReference type="PROSITE" id="PS51819"/>
    </source>
</evidence>
<sequence>MKIPEQYSPIMPYINVSGAVAFTTFMEEVFHAKVQYAARSGETIQHGELRIGEAVIMYMEANTLYPPFPSASFIWVENVDAVLQRAVSLGGTVLNEIADRDYGRGGGFADPFGNVWWVNSPIG</sequence>
<gene>
    <name evidence="2" type="ORF">DQQ10_02590</name>
</gene>
<protein>
    <submittedName>
        <fullName evidence="2">VOC family protein</fullName>
    </submittedName>
</protein>